<proteinExistence type="inferred from homology"/>
<name>A0A810MSD4_9ACTN</name>
<evidence type="ECO:0000256" key="2">
    <source>
        <dbReference type="ARBA" id="ARBA00022679"/>
    </source>
</evidence>
<feature type="binding site" evidence="4">
    <location>
        <begin position="91"/>
        <end position="96"/>
    </location>
    <ligand>
        <name>acetyl-CoA</name>
        <dbReference type="ChEBI" id="CHEBI:57288"/>
    </ligand>
</feature>
<dbReference type="Pfam" id="PF17668">
    <property type="entry name" value="Acetyltransf_17"/>
    <property type="match status" value="1"/>
</dbReference>
<dbReference type="InterPro" id="IPR041380">
    <property type="entry name" value="Acetyltransf_17"/>
</dbReference>
<dbReference type="Pfam" id="PF13530">
    <property type="entry name" value="SCP2_2"/>
    <property type="match status" value="1"/>
</dbReference>
<keyword evidence="2 4" id="KW-0808">Transferase</keyword>
<dbReference type="Proteomes" id="UP000680866">
    <property type="component" value="Chromosome"/>
</dbReference>
<sequence length="408" mass="44914">MTEAELPIEPATADDWDGVSALLAGLFHHTVESDVHESERLVFEPDRSLVVHDDGRTVAHAAAFTRDLTVPGAVVPAAHVTMVGVAPTHRRRRLLTRLMQRQLREAGDAGREPVAVLWASEGRIYPRFGYGLASQRLVLDVATREVGLPEAAGGRLRTGPPATFQAELAGLYDQLRPDRPGWSSRPGRWWEHLLGEFPSHRDSATERRAVLYEGAGGVEGYAMWRTRSEWIPGGPTGEVRVEEVVAATPDSYRELWRFLLSIDLTRKVTYPFASLDEPLQHLVAEPRHLVPRVADALWVRLLDVAAALAARRYRTPVDVVIEVTDPLLPENTGRWRLTGDRYAASCVRTGDPADLICDVRDLGAVYLGGPELTALADAGRVREMVPGTVARTAAAFGWDRAPASLEVF</sequence>
<dbReference type="Pfam" id="PF13527">
    <property type="entry name" value="Acetyltransf_9"/>
    <property type="match status" value="1"/>
</dbReference>
<dbReference type="PROSITE" id="PS51186">
    <property type="entry name" value="GNAT"/>
    <property type="match status" value="1"/>
</dbReference>
<dbReference type="InterPro" id="IPR025559">
    <property type="entry name" value="Eis_dom"/>
</dbReference>
<dbReference type="GO" id="GO:0034069">
    <property type="term" value="F:aminoglycoside N-acetyltransferase activity"/>
    <property type="evidence" value="ECO:0007669"/>
    <property type="project" value="TreeGrafter"/>
</dbReference>
<keyword evidence="7" id="KW-1185">Reference proteome</keyword>
<evidence type="ECO:0000259" key="5">
    <source>
        <dbReference type="PROSITE" id="PS51186"/>
    </source>
</evidence>
<dbReference type="KEGG" id="pry:Prubr_08830"/>
<evidence type="ECO:0000313" key="7">
    <source>
        <dbReference type="Proteomes" id="UP000680866"/>
    </source>
</evidence>
<accession>A0A810MSD4</accession>
<dbReference type="InterPro" id="IPR000182">
    <property type="entry name" value="GNAT_dom"/>
</dbReference>
<dbReference type="SUPFAM" id="SSF55729">
    <property type="entry name" value="Acyl-CoA N-acyltransferases (Nat)"/>
    <property type="match status" value="1"/>
</dbReference>
<dbReference type="PANTHER" id="PTHR37817:SF1">
    <property type="entry name" value="N-ACETYLTRANSFERASE EIS"/>
    <property type="match status" value="1"/>
</dbReference>
<comment type="subunit">
    <text evidence="4">Homohexamer; trimer of dimers.</text>
</comment>
<gene>
    <name evidence="6" type="ORF">Prubr_08830</name>
</gene>
<dbReference type="Gene3D" id="3.40.630.30">
    <property type="match status" value="2"/>
</dbReference>
<reference evidence="6" key="1">
    <citation type="submission" date="2020-08" db="EMBL/GenBank/DDBJ databases">
        <title>Whole genome shotgun sequence of Polymorphospora rubra NBRC 101157.</title>
        <authorList>
            <person name="Komaki H."/>
            <person name="Tamura T."/>
        </authorList>
    </citation>
    <scope>NUCLEOTIDE SEQUENCE</scope>
    <source>
        <strain evidence="6">NBRC 101157</strain>
    </source>
</reference>
<comment type="similarity">
    <text evidence="1 4">Belongs to the acetyltransferase Eis family.</text>
</comment>
<dbReference type="InterPro" id="IPR016181">
    <property type="entry name" value="Acyl_CoA_acyltransferase"/>
</dbReference>
<feature type="active site" description="Proton acceptor; via carboxylate" evidence="4">
    <location>
        <position position="408"/>
    </location>
</feature>
<feature type="binding site" evidence="4">
    <location>
        <begin position="83"/>
        <end position="85"/>
    </location>
    <ligand>
        <name>acetyl-CoA</name>
        <dbReference type="ChEBI" id="CHEBI:57288"/>
    </ligand>
</feature>
<dbReference type="SUPFAM" id="SSF55718">
    <property type="entry name" value="SCP-like"/>
    <property type="match status" value="1"/>
</dbReference>
<dbReference type="AlphaFoldDB" id="A0A810MSD4"/>
<dbReference type="HAMAP" id="MF_01812">
    <property type="entry name" value="Eis"/>
    <property type="match status" value="1"/>
</dbReference>
<dbReference type="RefSeq" id="WP_212821878.1">
    <property type="nucleotide sequence ID" value="NZ_AP023359.1"/>
</dbReference>
<evidence type="ECO:0000256" key="3">
    <source>
        <dbReference type="ARBA" id="ARBA00023315"/>
    </source>
</evidence>
<protein>
    <submittedName>
        <fullName evidence="6">UPF0256 protein</fullName>
    </submittedName>
</protein>
<dbReference type="InterPro" id="IPR051554">
    <property type="entry name" value="Acetyltransferase_Eis"/>
</dbReference>
<dbReference type="EMBL" id="AP023359">
    <property type="protein sequence ID" value="BCJ63862.1"/>
    <property type="molecule type" value="Genomic_DNA"/>
</dbReference>
<evidence type="ECO:0000256" key="1">
    <source>
        <dbReference type="ARBA" id="ARBA00009213"/>
    </source>
</evidence>
<feature type="binding site" evidence="4">
    <location>
        <begin position="120"/>
        <end position="121"/>
    </location>
    <ligand>
        <name>acetyl-CoA</name>
        <dbReference type="ChEBI" id="CHEBI:57288"/>
    </ligand>
</feature>
<feature type="active site" description="Proton donor" evidence="4">
    <location>
        <position position="125"/>
    </location>
</feature>
<dbReference type="PANTHER" id="PTHR37817">
    <property type="entry name" value="N-ACETYLTRANSFERASE EIS"/>
    <property type="match status" value="1"/>
</dbReference>
<dbReference type="Gene3D" id="3.30.1050.10">
    <property type="entry name" value="SCP2 sterol-binding domain"/>
    <property type="match status" value="1"/>
</dbReference>
<evidence type="ECO:0000256" key="4">
    <source>
        <dbReference type="HAMAP-Rule" id="MF_01812"/>
    </source>
</evidence>
<dbReference type="GO" id="GO:0030649">
    <property type="term" value="P:aminoglycoside antibiotic catabolic process"/>
    <property type="evidence" value="ECO:0007669"/>
    <property type="project" value="TreeGrafter"/>
</dbReference>
<dbReference type="InterPro" id="IPR036527">
    <property type="entry name" value="SCP2_sterol-bd_dom_sf"/>
</dbReference>
<dbReference type="NCBIfam" id="NF002367">
    <property type="entry name" value="PRK01346.1-4"/>
    <property type="match status" value="1"/>
</dbReference>
<organism evidence="6 7">
    <name type="scientific">Polymorphospora rubra</name>
    <dbReference type="NCBI Taxonomy" id="338584"/>
    <lineage>
        <taxon>Bacteria</taxon>
        <taxon>Bacillati</taxon>
        <taxon>Actinomycetota</taxon>
        <taxon>Actinomycetes</taxon>
        <taxon>Micromonosporales</taxon>
        <taxon>Micromonosporaceae</taxon>
        <taxon>Polymorphospora</taxon>
    </lineage>
</organism>
<keyword evidence="3 4" id="KW-0012">Acyltransferase</keyword>
<dbReference type="InterPro" id="IPR022902">
    <property type="entry name" value="NAcTrfase_Eis"/>
</dbReference>
<feature type="domain" description="N-acetyltransferase" evidence="5">
    <location>
        <begin position="6"/>
        <end position="150"/>
    </location>
</feature>
<evidence type="ECO:0000313" key="6">
    <source>
        <dbReference type="EMBL" id="BCJ63862.1"/>
    </source>
</evidence>